<dbReference type="EMBL" id="JBHTHX010002648">
    <property type="protein sequence ID" value="MFD0890743.1"/>
    <property type="molecule type" value="Genomic_DNA"/>
</dbReference>
<evidence type="ECO:0000313" key="2">
    <source>
        <dbReference type="Proteomes" id="UP001597024"/>
    </source>
</evidence>
<evidence type="ECO:0000313" key="1">
    <source>
        <dbReference type="EMBL" id="MFD0890743.1"/>
    </source>
</evidence>
<proteinExistence type="predicted"/>
<sequence length="139" mass="14665">AVTVEAGELGTVELTAEDVIVTEQPKTGWAVETGAIDTGTGETVALDLAITDELRQAGLTRDAVRLLQDARKSTGLAITDRIEVWWSAADAELAEALRVQGTMVAGEILADSLTEGSAEGLPVHHDADLGLTFQLRRTV</sequence>
<comment type="caution">
    <text evidence="1">The sequence shown here is derived from an EMBL/GenBank/DDBJ whole genome shotgun (WGS) entry which is preliminary data.</text>
</comment>
<keyword evidence="2" id="KW-1185">Reference proteome</keyword>
<feature type="non-terminal residue" evidence="1">
    <location>
        <position position="1"/>
    </location>
</feature>
<reference evidence="2" key="1">
    <citation type="journal article" date="2019" name="Int. J. Syst. Evol. Microbiol.">
        <title>The Global Catalogue of Microorganisms (GCM) 10K type strain sequencing project: providing services to taxonomists for standard genome sequencing and annotation.</title>
        <authorList>
            <consortium name="The Broad Institute Genomics Platform"/>
            <consortium name="The Broad Institute Genome Sequencing Center for Infectious Disease"/>
            <person name="Wu L."/>
            <person name="Ma J."/>
        </authorList>
    </citation>
    <scope>NUCLEOTIDE SEQUENCE [LARGE SCALE GENOMIC DNA]</scope>
    <source>
        <strain evidence="2">CCUG 62974</strain>
    </source>
</reference>
<gene>
    <name evidence="1" type="ORF">ACFQ08_39875</name>
</gene>
<protein>
    <submittedName>
        <fullName evidence="1">DUF5915 domain-containing protein</fullName>
    </submittedName>
</protein>
<dbReference type="Pfam" id="PF19302">
    <property type="entry name" value="DUF5915"/>
    <property type="match status" value="1"/>
</dbReference>
<organism evidence="1 2">
    <name type="scientific">Streptosporangium algeriense</name>
    <dbReference type="NCBI Taxonomy" id="1682748"/>
    <lineage>
        <taxon>Bacteria</taxon>
        <taxon>Bacillati</taxon>
        <taxon>Actinomycetota</taxon>
        <taxon>Actinomycetes</taxon>
        <taxon>Streptosporangiales</taxon>
        <taxon>Streptosporangiaceae</taxon>
        <taxon>Streptosporangium</taxon>
    </lineage>
</organism>
<name>A0ABW3E3T2_9ACTN</name>
<accession>A0ABW3E3T2</accession>
<dbReference type="Proteomes" id="UP001597024">
    <property type="component" value="Unassembled WGS sequence"/>
</dbReference>